<proteinExistence type="predicted"/>
<dbReference type="RefSeq" id="WP_215786849.1">
    <property type="nucleotide sequence ID" value="NZ_JAHKKG010000004.1"/>
</dbReference>
<dbReference type="Proteomes" id="UP001519654">
    <property type="component" value="Unassembled WGS sequence"/>
</dbReference>
<organism evidence="1 2">
    <name type="scientific">Paractinoplanes bogorensis</name>
    <dbReference type="NCBI Taxonomy" id="1610840"/>
    <lineage>
        <taxon>Bacteria</taxon>
        <taxon>Bacillati</taxon>
        <taxon>Actinomycetota</taxon>
        <taxon>Actinomycetes</taxon>
        <taxon>Micromonosporales</taxon>
        <taxon>Micromonosporaceae</taxon>
        <taxon>Paractinoplanes</taxon>
    </lineage>
</organism>
<evidence type="ECO:0000313" key="1">
    <source>
        <dbReference type="EMBL" id="MBU2664327.1"/>
    </source>
</evidence>
<dbReference type="EMBL" id="JAHKKG010000004">
    <property type="protein sequence ID" value="MBU2664327.1"/>
    <property type="molecule type" value="Genomic_DNA"/>
</dbReference>
<gene>
    <name evidence="1" type="ORF">KOI35_12560</name>
</gene>
<reference evidence="1 2" key="1">
    <citation type="submission" date="2021-06" db="EMBL/GenBank/DDBJ databases">
        <title>Actinoplanes lichenicola sp. nov., and Actinoplanes ovalisporus sp. nov., isolated from lichen in Thailand.</title>
        <authorList>
            <person name="Saeng-In P."/>
            <person name="Kanchanasin P."/>
            <person name="Yuki M."/>
            <person name="Kudo T."/>
            <person name="Ohkuma M."/>
            <person name="Phongsopitanun W."/>
            <person name="Tanasupawat S."/>
        </authorList>
    </citation>
    <scope>NUCLEOTIDE SEQUENCE [LARGE SCALE GENOMIC DNA]</scope>
    <source>
        <strain evidence="1 2">NBRC 110975</strain>
    </source>
</reference>
<keyword evidence="2" id="KW-1185">Reference proteome</keyword>
<accession>A0ABS5YLL8</accession>
<name>A0ABS5YLL8_9ACTN</name>
<protein>
    <recommendedName>
        <fullName evidence="3">Pentapeptide repeat-containing protein</fullName>
    </recommendedName>
</protein>
<evidence type="ECO:0008006" key="3">
    <source>
        <dbReference type="Google" id="ProtNLM"/>
    </source>
</evidence>
<comment type="caution">
    <text evidence="1">The sequence shown here is derived from an EMBL/GenBank/DDBJ whole genome shotgun (WGS) entry which is preliminary data.</text>
</comment>
<evidence type="ECO:0000313" key="2">
    <source>
        <dbReference type="Proteomes" id="UP001519654"/>
    </source>
</evidence>
<sequence>MRAFKVRAFEVRAFNVRAFNVRAFNVRAFNVRAFKVSVSILCGYGWLSDSSPLGTRRKNLAVLLF</sequence>